<dbReference type="AlphaFoldDB" id="A0A6A5H6Y3"/>
<protein>
    <submittedName>
        <fullName evidence="1">Uncharacterized protein</fullName>
    </submittedName>
</protein>
<evidence type="ECO:0000313" key="1">
    <source>
        <dbReference type="EMBL" id="KAF1763498.1"/>
    </source>
</evidence>
<organism evidence="1 2">
    <name type="scientific">Caenorhabditis remanei</name>
    <name type="common">Caenorhabditis vulgaris</name>
    <dbReference type="NCBI Taxonomy" id="31234"/>
    <lineage>
        <taxon>Eukaryota</taxon>
        <taxon>Metazoa</taxon>
        <taxon>Ecdysozoa</taxon>
        <taxon>Nematoda</taxon>
        <taxon>Chromadorea</taxon>
        <taxon>Rhabditida</taxon>
        <taxon>Rhabditina</taxon>
        <taxon>Rhabditomorpha</taxon>
        <taxon>Rhabditoidea</taxon>
        <taxon>Rhabditidae</taxon>
        <taxon>Peloderinae</taxon>
        <taxon>Caenorhabditis</taxon>
    </lineage>
</organism>
<evidence type="ECO:0000313" key="2">
    <source>
        <dbReference type="Proteomes" id="UP000483820"/>
    </source>
</evidence>
<accession>A0A6A5H6Y3</accession>
<name>A0A6A5H6Y3_CAERE</name>
<dbReference type="CTD" id="9815848"/>
<dbReference type="EMBL" id="WUAV01000003">
    <property type="protein sequence ID" value="KAF1763498.1"/>
    <property type="molecule type" value="Genomic_DNA"/>
</dbReference>
<reference evidence="1 2" key="1">
    <citation type="submission" date="2019-12" db="EMBL/GenBank/DDBJ databases">
        <title>Chromosome-level assembly of the Caenorhabditis remanei genome.</title>
        <authorList>
            <person name="Teterina A.A."/>
            <person name="Willis J.H."/>
            <person name="Phillips P.C."/>
        </authorList>
    </citation>
    <scope>NUCLEOTIDE SEQUENCE [LARGE SCALE GENOMIC DNA]</scope>
    <source>
        <strain evidence="1 2">PX506</strain>
        <tissue evidence="1">Whole organism</tissue>
    </source>
</reference>
<gene>
    <name evidence="1" type="ORF">GCK72_011764</name>
</gene>
<dbReference type="Proteomes" id="UP000483820">
    <property type="component" value="Chromosome III"/>
</dbReference>
<dbReference type="GeneID" id="9815848"/>
<sequence>MAFQHNMVPPTAQYGTKRQKKVVCEFPVAAIRVRIREGTVDHILEKHSKDFDFAIDGETYPPMIEYKVSKYIQEIISTSSQVFLSVARSTRADSIMMYFRRPQDKMHHCFPLAYEEDNCYRISTGYKKRFDEESFSGTWVQCGSQAVVDYWPGMMGVFTRGSVADSGHYWNIHGRPMQQQQPMIYTFIMAFNATASQAEEQMWVNTPPPTHPNRGRAGFGPMEQPLALVQFLIAGILVVIREGTVRHILEKHEKDFKFEIKEIEDWPTKEHIVATYIKNTIVHAEQLLITDERRSKENSLLIHMRRPVDRMFHRFVITHEAGNLYRLETAFKLYPDVSLLTGYMGRCLVQYDHGVQEVLTAAKVDRRNLHIARIHGNYL</sequence>
<comment type="caution">
    <text evidence="1">The sequence shown here is derived from an EMBL/GenBank/DDBJ whole genome shotgun (WGS) entry which is preliminary data.</text>
</comment>
<proteinExistence type="predicted"/>
<dbReference type="RefSeq" id="XP_003100827.2">
    <property type="nucleotide sequence ID" value="XM_003100779.2"/>
</dbReference>
<dbReference type="KEGG" id="crq:GCK72_011764"/>